<evidence type="ECO:0000313" key="2">
    <source>
        <dbReference type="Proteomes" id="UP000316473"/>
    </source>
</evidence>
<geneLocation type="plasmid" evidence="2">
    <name>1 dna</name>
</geneLocation>
<proteinExistence type="predicted"/>
<accession>A0A4Y1YTB9</accession>
<gene>
    <name evidence="1" type="ORF">Nstercoris_02314</name>
</gene>
<name>A0A4Y1YTB9_9PROT</name>
<dbReference type="AlphaFoldDB" id="A0A4Y1YTB9"/>
<reference evidence="1 2" key="1">
    <citation type="submission" date="2019-06" db="EMBL/GenBank/DDBJ databases">
        <title>Nitrosomonas stercoris KYUHI-S whole genome shotgun sequence.</title>
        <authorList>
            <person name="Nakagawa T."/>
            <person name="Tsuchiya Y."/>
            <person name="Takahashi R."/>
        </authorList>
    </citation>
    <scope>NUCLEOTIDE SEQUENCE [LARGE SCALE GENOMIC DNA]</scope>
    <source>
        <strain evidence="1 2">KYUHI-S</strain>
        <plasmid evidence="2">1 dna</plasmid>
    </source>
</reference>
<organism evidence="1 2">
    <name type="scientific">Nitrosomonas stercoris</name>
    <dbReference type="NCBI Taxonomy" id="1444684"/>
    <lineage>
        <taxon>Bacteria</taxon>
        <taxon>Pseudomonadati</taxon>
        <taxon>Pseudomonadota</taxon>
        <taxon>Betaproteobacteria</taxon>
        <taxon>Nitrosomonadales</taxon>
        <taxon>Nitrosomonadaceae</taxon>
        <taxon>Nitrosomonas</taxon>
    </lineage>
</organism>
<dbReference type="EMBL" id="AP019756">
    <property type="protein sequence ID" value="BBL36035.1"/>
    <property type="molecule type" value="Genomic_DNA"/>
</dbReference>
<keyword evidence="2" id="KW-1185">Reference proteome</keyword>
<sequence>MLRFEKRKYSIIQSDLEPNNRFISKNIVRQTHAYYRLKMEVFEFGTSPSPITNGEAFVFE</sequence>
<evidence type="ECO:0000313" key="1">
    <source>
        <dbReference type="EMBL" id="BBL36035.1"/>
    </source>
</evidence>
<dbReference type="KEGG" id="nst:Nstercoris_02314"/>
<keyword evidence="1" id="KW-0614">Plasmid</keyword>
<protein>
    <submittedName>
        <fullName evidence="1">Uncharacterized protein</fullName>
    </submittedName>
</protein>
<dbReference type="Proteomes" id="UP000316473">
    <property type="component" value="Plasmid plasmid 1"/>
</dbReference>